<evidence type="ECO:0000256" key="2">
    <source>
        <dbReference type="ARBA" id="ARBA00022475"/>
    </source>
</evidence>
<dbReference type="PANTHER" id="PTHR19433">
    <property type="entry name" value="T-CELL RECEPTOR ALPHA CHAIN V REGION-RELATED"/>
    <property type="match status" value="1"/>
</dbReference>
<dbReference type="KEGG" id="caua:113106071"/>
<dbReference type="Pfam" id="PF07686">
    <property type="entry name" value="V-set"/>
    <property type="match status" value="1"/>
</dbReference>
<dbReference type="OrthoDB" id="10010359at2759"/>
<dbReference type="InterPro" id="IPR052051">
    <property type="entry name" value="TCR_complex_component"/>
</dbReference>
<name>A0A6P6PQS3_CARAU</name>
<evidence type="ECO:0000256" key="8">
    <source>
        <dbReference type="SAM" id="SignalP"/>
    </source>
</evidence>
<evidence type="ECO:0000256" key="4">
    <source>
        <dbReference type="ARBA" id="ARBA00022859"/>
    </source>
</evidence>
<evidence type="ECO:0000256" key="3">
    <source>
        <dbReference type="ARBA" id="ARBA00022729"/>
    </source>
</evidence>
<evidence type="ECO:0000259" key="9">
    <source>
        <dbReference type="SMART" id="SM00409"/>
    </source>
</evidence>
<keyword evidence="2" id="KW-1003">Cell membrane</keyword>
<keyword evidence="3 8" id="KW-0732">Signal</keyword>
<keyword evidence="10" id="KW-1185">Reference proteome</keyword>
<evidence type="ECO:0000256" key="6">
    <source>
        <dbReference type="ARBA" id="ARBA00023157"/>
    </source>
</evidence>
<evidence type="ECO:0000256" key="5">
    <source>
        <dbReference type="ARBA" id="ARBA00023136"/>
    </source>
</evidence>
<dbReference type="GO" id="GO:0005886">
    <property type="term" value="C:plasma membrane"/>
    <property type="evidence" value="ECO:0007669"/>
    <property type="project" value="UniProtKB-SubCell"/>
</dbReference>
<dbReference type="SUPFAM" id="SSF48726">
    <property type="entry name" value="Immunoglobulin"/>
    <property type="match status" value="1"/>
</dbReference>
<organism evidence="10 11">
    <name type="scientific">Carassius auratus</name>
    <name type="common">Goldfish</name>
    <dbReference type="NCBI Taxonomy" id="7957"/>
    <lineage>
        <taxon>Eukaryota</taxon>
        <taxon>Metazoa</taxon>
        <taxon>Chordata</taxon>
        <taxon>Craniata</taxon>
        <taxon>Vertebrata</taxon>
        <taxon>Euteleostomi</taxon>
        <taxon>Actinopterygii</taxon>
        <taxon>Neopterygii</taxon>
        <taxon>Teleostei</taxon>
        <taxon>Ostariophysi</taxon>
        <taxon>Cypriniformes</taxon>
        <taxon>Cyprinidae</taxon>
        <taxon>Cyprininae</taxon>
        <taxon>Carassius</taxon>
    </lineage>
</organism>
<dbReference type="AlphaFoldDB" id="A0A6P6PQS3"/>
<keyword evidence="7" id="KW-0325">Glycoprotein</keyword>
<evidence type="ECO:0000256" key="1">
    <source>
        <dbReference type="ARBA" id="ARBA00004236"/>
    </source>
</evidence>
<dbReference type="RefSeq" id="XP_026123423.1">
    <property type="nucleotide sequence ID" value="XM_026267638.1"/>
</dbReference>
<dbReference type="InterPro" id="IPR013783">
    <property type="entry name" value="Ig-like_fold"/>
</dbReference>
<dbReference type="PANTHER" id="PTHR19433:SF111">
    <property type="entry name" value="T CELL RECEPTOR ALPHA VARIABLE 4"/>
    <property type="match status" value="1"/>
</dbReference>
<dbReference type="GeneID" id="113106071"/>
<evidence type="ECO:0000313" key="10">
    <source>
        <dbReference type="Proteomes" id="UP000515129"/>
    </source>
</evidence>
<evidence type="ECO:0000256" key="7">
    <source>
        <dbReference type="ARBA" id="ARBA00023180"/>
    </source>
</evidence>
<protein>
    <submittedName>
        <fullName evidence="11">Uncharacterized protein LOC113106071</fullName>
    </submittedName>
</protein>
<dbReference type="GO" id="GO:0009617">
    <property type="term" value="P:response to bacterium"/>
    <property type="evidence" value="ECO:0007669"/>
    <property type="project" value="TreeGrafter"/>
</dbReference>
<reference evidence="11" key="1">
    <citation type="submission" date="2025-08" db="UniProtKB">
        <authorList>
            <consortium name="RefSeq"/>
        </authorList>
    </citation>
    <scope>IDENTIFICATION</scope>
    <source>
        <strain evidence="11">Wakin</strain>
        <tissue evidence="11">Muscle</tissue>
    </source>
</reference>
<evidence type="ECO:0000313" key="11">
    <source>
        <dbReference type="RefSeq" id="XP_026123423.1"/>
    </source>
</evidence>
<comment type="subcellular location">
    <subcellularLocation>
        <location evidence="1">Cell membrane</location>
    </subcellularLocation>
</comment>
<feature type="chain" id="PRO_5027640068" evidence="8">
    <location>
        <begin position="25"/>
        <end position="250"/>
    </location>
</feature>
<sequence>MERAIVIVTTLVCVLFCEQQRVFGAEVGMRVKAGDSITLYGDCVIPLGSHIFWLRNCSHEHQPSLLIEADNLFQGTFPRFNFVLNSSSNSYDLHITNFSVSDEGLYYCAIKERKVHDVHNIVGSEYQYGNRTTRLSLLEPASPHAERFNSTSTPVSEPCWNPLFSVCPVCVLLFSACVLCLCRRKTTVAAATQTENRYYKGEDEVSYASLNTLSMTAVKTQTLQNSDFCTYTEVRTKRTQRTDFGTHYRA</sequence>
<keyword evidence="5" id="KW-0472">Membrane</keyword>
<gene>
    <name evidence="11" type="primary">LOC113106071</name>
</gene>
<dbReference type="GO" id="GO:0002376">
    <property type="term" value="P:immune system process"/>
    <property type="evidence" value="ECO:0007669"/>
    <property type="project" value="UniProtKB-KW"/>
</dbReference>
<dbReference type="InterPro" id="IPR013106">
    <property type="entry name" value="Ig_V-set"/>
</dbReference>
<dbReference type="Proteomes" id="UP000515129">
    <property type="component" value="Chromosome 1"/>
</dbReference>
<keyword evidence="4" id="KW-0391">Immunity</keyword>
<accession>A0A6P6PQS3</accession>
<proteinExistence type="predicted"/>
<feature type="signal peptide" evidence="8">
    <location>
        <begin position="1"/>
        <end position="24"/>
    </location>
</feature>
<keyword evidence="6" id="KW-1015">Disulfide bond</keyword>
<dbReference type="Gene3D" id="2.60.40.10">
    <property type="entry name" value="Immunoglobulins"/>
    <property type="match status" value="1"/>
</dbReference>
<feature type="domain" description="Immunoglobulin" evidence="9">
    <location>
        <begin position="26"/>
        <end position="138"/>
    </location>
</feature>
<dbReference type="InterPro" id="IPR003599">
    <property type="entry name" value="Ig_sub"/>
</dbReference>
<dbReference type="SMART" id="SM00409">
    <property type="entry name" value="IG"/>
    <property type="match status" value="1"/>
</dbReference>
<dbReference type="InterPro" id="IPR036179">
    <property type="entry name" value="Ig-like_dom_sf"/>
</dbReference>